<reference evidence="6" key="2">
    <citation type="submission" date="2018-07" db="EMBL/GenBank/DDBJ databases">
        <authorList>
            <person name="Quirk P.G."/>
            <person name="Krulwich T.A."/>
        </authorList>
    </citation>
    <scope>NUCLEOTIDE SEQUENCE</scope>
</reference>
<accession>A0A336L266</accession>
<dbReference type="EMBL" id="UFQT01001717">
    <property type="protein sequence ID" value="SSX31510.1"/>
    <property type="molecule type" value="Genomic_DNA"/>
</dbReference>
<proteinExistence type="predicted"/>
<name>A0A336L266_CULSO</name>
<dbReference type="InterPro" id="IPR035914">
    <property type="entry name" value="Sperma_CUB_dom_sf"/>
</dbReference>
<evidence type="ECO:0000256" key="3">
    <source>
        <dbReference type="SAM" id="MobiDB-lite"/>
    </source>
</evidence>
<sequence length="503" mass="58595">MVNETGATTRVRLLQQTSSIDIEKFYIESIVDNNIPRGSFIDTTSQLPIKSNQKLLLNNELYKINHHKNKLRVDEDVEWLSPARRKYPEQNNQNLDKNSNKLEHQLGKLQQKHPLNNEREKEEEQNKLINLRPSSSSSGSSATSLEDYNNNNIQTQVQHEKQQKTHNKILLEVDSLHKVDDDDNNNNNNNNENNDNDDDCDNNNNNKSADSKTVNVWKQDELFQAGNIVSKNWSLTVQELVLDTEFEHQPEDAEVLNEQREHSADDNVVNVYFRLLYRRVGKERIVFEQIFKRQLQKDCIVKLKRLNGDVDQTSLPYRYQKCTVVFPTLFNELSNNNKNREIPLPGLLVQLTRLNIPCNSASAISFSTTTNTNNNNNINNLNNWFPGWLQHNNYNRQPNDDGLSQEDCIEIRRYFRTPPTDINAPNPLLNTYMWNDHSDSLDWKEECNKTIFLSKEHPRTSVWSPAFPKHYPDNFNCLTLIFAPTGYRLVIDFEELVVENEPT</sequence>
<evidence type="ECO:0000256" key="1">
    <source>
        <dbReference type="ARBA" id="ARBA00023157"/>
    </source>
</evidence>
<feature type="domain" description="CUB" evidence="4">
    <location>
        <begin position="447"/>
        <end position="503"/>
    </location>
</feature>
<evidence type="ECO:0000313" key="5">
    <source>
        <dbReference type="EMBL" id="SSX11967.1"/>
    </source>
</evidence>
<dbReference type="VEuPathDB" id="VectorBase:CSON003759"/>
<dbReference type="InterPro" id="IPR000859">
    <property type="entry name" value="CUB_dom"/>
</dbReference>
<comment type="caution">
    <text evidence="2">Lacks conserved residue(s) required for the propagation of feature annotation.</text>
</comment>
<gene>
    <name evidence="5" type="primary">CSON003759</name>
</gene>
<evidence type="ECO:0000259" key="4">
    <source>
        <dbReference type="PROSITE" id="PS01180"/>
    </source>
</evidence>
<dbReference type="SUPFAM" id="SSF49854">
    <property type="entry name" value="Spermadhesin, CUB domain"/>
    <property type="match status" value="1"/>
</dbReference>
<dbReference type="AlphaFoldDB" id="A0A336L266"/>
<feature type="region of interest" description="Disordered" evidence="3">
    <location>
        <begin position="177"/>
        <end position="213"/>
    </location>
</feature>
<feature type="region of interest" description="Disordered" evidence="3">
    <location>
        <begin position="109"/>
        <end position="147"/>
    </location>
</feature>
<protein>
    <submittedName>
        <fullName evidence="5">CSON003759 protein</fullName>
    </submittedName>
</protein>
<dbReference type="Gene3D" id="2.60.120.290">
    <property type="entry name" value="Spermadhesin, CUB domain"/>
    <property type="match status" value="1"/>
</dbReference>
<organism evidence="5">
    <name type="scientific">Culicoides sonorensis</name>
    <name type="common">Biting midge</name>
    <dbReference type="NCBI Taxonomy" id="179676"/>
    <lineage>
        <taxon>Eukaryota</taxon>
        <taxon>Metazoa</taxon>
        <taxon>Ecdysozoa</taxon>
        <taxon>Arthropoda</taxon>
        <taxon>Hexapoda</taxon>
        <taxon>Insecta</taxon>
        <taxon>Pterygota</taxon>
        <taxon>Neoptera</taxon>
        <taxon>Endopterygota</taxon>
        <taxon>Diptera</taxon>
        <taxon>Nematocera</taxon>
        <taxon>Chironomoidea</taxon>
        <taxon>Ceratopogonidae</taxon>
        <taxon>Ceratopogoninae</taxon>
        <taxon>Culicoides</taxon>
        <taxon>Monoculicoides</taxon>
    </lineage>
</organism>
<dbReference type="EMBL" id="UFQS01001717">
    <property type="protein sequence ID" value="SSX11967.1"/>
    <property type="molecule type" value="Genomic_DNA"/>
</dbReference>
<reference evidence="5" key="1">
    <citation type="submission" date="2018-04" db="EMBL/GenBank/DDBJ databases">
        <authorList>
            <person name="Go L.Y."/>
            <person name="Mitchell J.A."/>
        </authorList>
    </citation>
    <scope>NUCLEOTIDE SEQUENCE</scope>
    <source>
        <tissue evidence="5">Whole organism</tissue>
    </source>
</reference>
<feature type="compositionally biased region" description="Low complexity" evidence="3">
    <location>
        <begin position="134"/>
        <end position="144"/>
    </location>
</feature>
<keyword evidence="1" id="KW-1015">Disulfide bond</keyword>
<feature type="compositionally biased region" description="Basic and acidic residues" evidence="3">
    <location>
        <begin position="115"/>
        <end position="126"/>
    </location>
</feature>
<evidence type="ECO:0000313" key="6">
    <source>
        <dbReference type="EMBL" id="SSX31510.1"/>
    </source>
</evidence>
<dbReference type="PROSITE" id="PS01180">
    <property type="entry name" value="CUB"/>
    <property type="match status" value="1"/>
</dbReference>
<evidence type="ECO:0000256" key="2">
    <source>
        <dbReference type="PROSITE-ProRule" id="PRU00059"/>
    </source>
</evidence>